<dbReference type="Proteomes" id="UP000695000">
    <property type="component" value="Unplaced"/>
</dbReference>
<evidence type="ECO:0000256" key="6">
    <source>
        <dbReference type="ARBA" id="ARBA00022490"/>
    </source>
</evidence>
<keyword evidence="7" id="KW-0678">Repressor</keyword>
<dbReference type="EC" id="3.5.1.98" evidence="17"/>
<dbReference type="InterPro" id="IPR023696">
    <property type="entry name" value="Ureohydrolase_dom_sf"/>
</dbReference>
<proteinExistence type="inferred from homology"/>
<dbReference type="InterPro" id="IPR003084">
    <property type="entry name" value="HDAC_I/II"/>
</dbReference>
<keyword evidence="19" id="KW-1185">Reference proteome</keyword>
<organism evidence="19 20">
    <name type="scientific">Nicrophorus vespilloides</name>
    <name type="common">Boreal carrion beetle</name>
    <dbReference type="NCBI Taxonomy" id="110193"/>
    <lineage>
        <taxon>Eukaryota</taxon>
        <taxon>Metazoa</taxon>
        <taxon>Ecdysozoa</taxon>
        <taxon>Arthropoda</taxon>
        <taxon>Hexapoda</taxon>
        <taxon>Insecta</taxon>
        <taxon>Pterygota</taxon>
        <taxon>Neoptera</taxon>
        <taxon>Endopterygota</taxon>
        <taxon>Coleoptera</taxon>
        <taxon>Polyphaga</taxon>
        <taxon>Staphyliniformia</taxon>
        <taxon>Silphidae</taxon>
        <taxon>Nicrophorinae</taxon>
        <taxon>Nicrophorus</taxon>
    </lineage>
</organism>
<keyword evidence="8" id="KW-0479">Metal-binding</keyword>
<accession>A0ABM1M906</accession>
<comment type="catalytic activity">
    <reaction evidence="15">
        <text>N(6)-(2E)-butenoyl-L-lysyl-[protein] + H2O = (2E)-2-butenoate + L-lysyl-[protein]</text>
        <dbReference type="Rhea" id="RHEA:69172"/>
        <dbReference type="Rhea" id="RHEA-COMP:9752"/>
        <dbReference type="Rhea" id="RHEA-COMP:13707"/>
        <dbReference type="ChEBI" id="CHEBI:15377"/>
        <dbReference type="ChEBI" id="CHEBI:29969"/>
        <dbReference type="ChEBI" id="CHEBI:35899"/>
        <dbReference type="ChEBI" id="CHEBI:137954"/>
    </reaction>
    <physiologicalReaction direction="left-to-right" evidence="15">
        <dbReference type="Rhea" id="RHEA:69173"/>
    </physiologicalReaction>
</comment>
<dbReference type="PANTHER" id="PTHR10625">
    <property type="entry name" value="HISTONE DEACETYLASE HDAC1-RELATED"/>
    <property type="match status" value="1"/>
</dbReference>
<feature type="domain" description="Histone deacetylase" evidence="18">
    <location>
        <begin position="55"/>
        <end position="347"/>
    </location>
</feature>
<name>A0ABM1M906_NICVS</name>
<protein>
    <recommendedName>
        <fullName evidence="17">Histone deacetylase</fullName>
        <ecNumber evidence="17">3.5.1.98</ecNumber>
    </recommendedName>
</protein>
<comment type="similarity">
    <text evidence="17">Belongs to the histone deacetylase family. HD Type 1 subfamily.</text>
</comment>
<dbReference type="PANTHER" id="PTHR10625:SF14">
    <property type="entry name" value="HISTONE DEACETYLASE 8"/>
    <property type="match status" value="1"/>
</dbReference>
<evidence type="ECO:0000256" key="13">
    <source>
        <dbReference type="ARBA" id="ARBA00023242"/>
    </source>
</evidence>
<dbReference type="InterPro" id="IPR023801">
    <property type="entry name" value="His_deacetylse_dom"/>
</dbReference>
<evidence type="ECO:0000256" key="5">
    <source>
        <dbReference type="ARBA" id="ARBA00022454"/>
    </source>
</evidence>
<sequence length="411" mass="46431">MLVNSSRCIYIRKASTKPLFCRQMENRIRTMEEVKVAFIYDKSVERECNKLPTMSERSSRVQNLIESFGLLDSTSVRVVKPVSATEEELKSFHDPSYVDLIKRLDDDDDGNEKDTEEERERVGLTYDCPPLEDLHDFIGSIGGATISAAKILSRTRIPYAINWFGGWHHAHRSSAEGFCYVNDIVLGIIELLKKFERVLYIDLDVHHGNGVEGAFEKCKDVLTLSFHKKSPGFYPGSGSIEDVGSGDARYYTMNVPFREGIGNSTYRKLFNGVFKRVYDTFRPSVMVVQCGADVIKGDPIGQCNVTLKTMGDCVKEIIGCKVPTMFLGGGGYNFANCSRYWTYLTSIIAGTELDECEDIPDSSAYFVEFEPTYELKIDASNAKDHNDKDYVKSLIDTIDLYCQKMQQKNDT</sequence>
<keyword evidence="5" id="KW-0158">Chromosome</keyword>
<comment type="subcellular location">
    <subcellularLocation>
        <location evidence="3">Chromosome</location>
    </subcellularLocation>
    <subcellularLocation>
        <location evidence="4">Cytoplasm</location>
    </subcellularLocation>
    <subcellularLocation>
        <location evidence="2 17">Nucleus</location>
    </subcellularLocation>
</comment>
<keyword evidence="13 17" id="KW-0539">Nucleus</keyword>
<keyword evidence="12 17" id="KW-0804">Transcription</keyword>
<dbReference type="PRINTS" id="PR01271">
    <property type="entry name" value="HISDACETLASE"/>
</dbReference>
<dbReference type="PIRSF" id="PIRSF037913">
    <property type="entry name" value="His_deacetylse_1"/>
    <property type="match status" value="1"/>
</dbReference>
<evidence type="ECO:0000256" key="7">
    <source>
        <dbReference type="ARBA" id="ARBA00022491"/>
    </source>
</evidence>
<dbReference type="InterPro" id="IPR000286">
    <property type="entry name" value="HDACs"/>
</dbReference>
<dbReference type="GeneID" id="108558602"/>
<evidence type="ECO:0000259" key="18">
    <source>
        <dbReference type="Pfam" id="PF00850"/>
    </source>
</evidence>
<evidence type="ECO:0000256" key="1">
    <source>
        <dbReference type="ARBA" id="ARBA00001968"/>
    </source>
</evidence>
<comment type="catalytic activity">
    <reaction evidence="16">
        <text>N(6)-acetyl-L-lysyl-[histone] + H2O = L-lysyl-[histone] + acetate</text>
        <dbReference type="Rhea" id="RHEA:58196"/>
        <dbReference type="Rhea" id="RHEA-COMP:9845"/>
        <dbReference type="Rhea" id="RHEA-COMP:11338"/>
        <dbReference type="ChEBI" id="CHEBI:15377"/>
        <dbReference type="ChEBI" id="CHEBI:29969"/>
        <dbReference type="ChEBI" id="CHEBI:30089"/>
        <dbReference type="ChEBI" id="CHEBI:61930"/>
        <dbReference type="EC" id="3.5.1.98"/>
    </reaction>
    <physiologicalReaction direction="left-to-right" evidence="16">
        <dbReference type="Rhea" id="RHEA:58197"/>
    </physiologicalReaction>
</comment>
<evidence type="ECO:0000256" key="3">
    <source>
        <dbReference type="ARBA" id="ARBA00004286"/>
    </source>
</evidence>
<dbReference type="SUPFAM" id="SSF52768">
    <property type="entry name" value="Arginase/deacetylase"/>
    <property type="match status" value="1"/>
</dbReference>
<reference evidence="20" key="1">
    <citation type="submission" date="2025-08" db="UniProtKB">
        <authorList>
            <consortium name="RefSeq"/>
        </authorList>
    </citation>
    <scope>IDENTIFICATION</scope>
    <source>
        <tissue evidence="20">Whole Larva</tissue>
    </source>
</reference>
<evidence type="ECO:0000256" key="17">
    <source>
        <dbReference type="PIRNR" id="PIRNR037913"/>
    </source>
</evidence>
<evidence type="ECO:0000256" key="15">
    <source>
        <dbReference type="ARBA" id="ARBA00049193"/>
    </source>
</evidence>
<comment type="catalytic activity">
    <reaction evidence="14">
        <text>N(6)-acetyl-L-lysyl-[protein] + H2O = L-lysyl-[protein] + acetate</text>
        <dbReference type="Rhea" id="RHEA:58108"/>
        <dbReference type="Rhea" id="RHEA-COMP:9752"/>
        <dbReference type="Rhea" id="RHEA-COMP:10731"/>
        <dbReference type="ChEBI" id="CHEBI:15377"/>
        <dbReference type="ChEBI" id="CHEBI:29969"/>
        <dbReference type="ChEBI" id="CHEBI:30089"/>
        <dbReference type="ChEBI" id="CHEBI:61930"/>
    </reaction>
    <physiologicalReaction direction="left-to-right" evidence="14">
        <dbReference type="Rhea" id="RHEA:58109"/>
    </physiologicalReaction>
</comment>
<evidence type="ECO:0000256" key="12">
    <source>
        <dbReference type="ARBA" id="ARBA00023163"/>
    </source>
</evidence>
<comment type="cofactor">
    <cofactor evidence="1">
        <name>a divalent metal cation</name>
        <dbReference type="ChEBI" id="CHEBI:60240"/>
    </cofactor>
</comment>
<gene>
    <name evidence="20" type="primary">LOC108558602</name>
</gene>
<evidence type="ECO:0000256" key="4">
    <source>
        <dbReference type="ARBA" id="ARBA00004496"/>
    </source>
</evidence>
<evidence type="ECO:0000256" key="2">
    <source>
        <dbReference type="ARBA" id="ARBA00004123"/>
    </source>
</evidence>
<evidence type="ECO:0000256" key="14">
    <source>
        <dbReference type="ARBA" id="ARBA00049136"/>
    </source>
</evidence>
<evidence type="ECO:0000256" key="8">
    <source>
        <dbReference type="ARBA" id="ARBA00022723"/>
    </source>
</evidence>
<dbReference type="Pfam" id="PF00850">
    <property type="entry name" value="Hist_deacetyl"/>
    <property type="match status" value="1"/>
</dbReference>
<dbReference type="InterPro" id="IPR037138">
    <property type="entry name" value="His_deacetylse_dom_sf"/>
</dbReference>
<evidence type="ECO:0000256" key="9">
    <source>
        <dbReference type="ARBA" id="ARBA00022801"/>
    </source>
</evidence>
<dbReference type="PRINTS" id="PR01270">
    <property type="entry name" value="HDASUPER"/>
</dbReference>
<evidence type="ECO:0000313" key="19">
    <source>
        <dbReference type="Proteomes" id="UP000695000"/>
    </source>
</evidence>
<evidence type="ECO:0000256" key="11">
    <source>
        <dbReference type="ARBA" id="ARBA00023015"/>
    </source>
</evidence>
<evidence type="ECO:0000313" key="20">
    <source>
        <dbReference type="RefSeq" id="XP_017771056.1"/>
    </source>
</evidence>
<dbReference type="Gene3D" id="3.40.800.20">
    <property type="entry name" value="Histone deacetylase domain"/>
    <property type="match status" value="1"/>
</dbReference>
<evidence type="ECO:0000256" key="16">
    <source>
        <dbReference type="ARBA" id="ARBA00049416"/>
    </source>
</evidence>
<keyword evidence="6" id="KW-0963">Cytoplasm</keyword>
<keyword evidence="9 17" id="KW-0378">Hydrolase</keyword>
<keyword evidence="10 17" id="KW-0156">Chromatin regulator</keyword>
<dbReference type="RefSeq" id="XP_017771056.1">
    <property type="nucleotide sequence ID" value="XM_017915567.1"/>
</dbReference>
<keyword evidence="11 17" id="KW-0805">Transcription regulation</keyword>
<evidence type="ECO:0000256" key="10">
    <source>
        <dbReference type="ARBA" id="ARBA00022853"/>
    </source>
</evidence>